<accession>A0A671W0K3</accession>
<dbReference type="AlphaFoldDB" id="A0A671W0K3"/>
<dbReference type="InterPro" id="IPR004709">
    <property type="entry name" value="NaH_exchanger"/>
</dbReference>
<dbReference type="PANTHER" id="PTHR10110:SF62">
    <property type="entry name" value="SODIUM_HYDROGEN EXCHANGER 7"/>
    <property type="match status" value="1"/>
</dbReference>
<dbReference type="Ensembl" id="ENSSAUT00010031829.1">
    <property type="protein sequence ID" value="ENSSAUP00010030201.1"/>
    <property type="gene ID" value="ENSSAUG00010012855.1"/>
</dbReference>
<dbReference type="NCBIfam" id="TIGR00840">
    <property type="entry name" value="b_cpa1"/>
    <property type="match status" value="1"/>
</dbReference>
<keyword evidence="11 15" id="KW-0472">Membrane</keyword>
<feature type="transmembrane region" description="Helical" evidence="15">
    <location>
        <begin position="12"/>
        <end position="36"/>
    </location>
</feature>
<evidence type="ECO:0000256" key="1">
    <source>
        <dbReference type="ARBA" id="ARBA00004195"/>
    </source>
</evidence>
<keyword evidence="7" id="KW-0967">Endosome</keyword>
<dbReference type="PANTHER" id="PTHR10110">
    <property type="entry name" value="SODIUM/HYDROGEN EXCHANGER"/>
    <property type="match status" value="1"/>
</dbReference>
<sequence>MDARTAQPRRRGALLAAVDTTLLPVWILISAVSGGLKAEDDAMEELATEKEAEESHRQDSVNLLTFILLLTLTILTIWLFKHRRVRFLHETGLAMIYGLLVGVILRYGIPATSYHNKTPPSCSLKEGPVSTLLLNVSGKFFEYTLKGEINSREIHNVEQNDMLRKVTFDPEVFFNILLPPIIFHAGYSLKKRNFFRNLGSIITYAFLGTAISCFVIGNLMYGVVKLMQVVGQLTDKFYYTDCLFFGAIISATDPVTVLAIFNELHADGDLYALLFGESVMNDAVAIVLSSSIVAYQPAGANTHMFDASAFFKSVGVFLGIFSGSFVMGAATGVVTFTKLHCFPLLETALFFLMSWSTFLLAEACGFTGVVAVLFCGITQAHYTYNNLSEESTKRTKQLFEVLHFLAENFIFSYMGLALFTFQNHIFSPIFIIGAFISIFIGRAFNIYPLSFLLNLGRRHKIKGNFQHMMMFAGLRGAMAFALAIRDTATYARQMMFTTTLLIVFFTVWVFGGGTTPMLSWLHIRVGVDPDQDQQPCGDSFQVLQGDGPQAEGQSKTKQESAWLFRLWYTFDHNYLKPILTHSGPPLTSTLPAYCGPLASCLTSPQAYENNEQLRDHDSDLLRNDGDLTFMFGDTAITANGASGSGGDAAGGSSWSANGKRSGSTSEEALERELDSREQELLSRGTRLVFPIEDHI</sequence>
<evidence type="ECO:0000259" key="16">
    <source>
        <dbReference type="Pfam" id="PF00999"/>
    </source>
</evidence>
<keyword evidence="5" id="KW-1003">Cell membrane</keyword>
<evidence type="ECO:0000256" key="4">
    <source>
        <dbReference type="ARBA" id="ARBA00022448"/>
    </source>
</evidence>
<reference evidence="17" key="2">
    <citation type="submission" date="2025-08" db="UniProtKB">
        <authorList>
            <consortium name="Ensembl"/>
        </authorList>
    </citation>
    <scope>IDENTIFICATION</scope>
</reference>
<dbReference type="PRINTS" id="PR01084">
    <property type="entry name" value="NAHEXCHNGR"/>
</dbReference>
<evidence type="ECO:0000256" key="3">
    <source>
        <dbReference type="ARBA" id="ARBA00007367"/>
    </source>
</evidence>
<evidence type="ECO:0000256" key="7">
    <source>
        <dbReference type="ARBA" id="ARBA00022753"/>
    </source>
</evidence>
<feature type="transmembrane region" description="Helical" evidence="15">
    <location>
        <begin position="425"/>
        <end position="444"/>
    </location>
</feature>
<dbReference type="PRINTS" id="PR01088">
    <property type="entry name" value="NAHEXCHNGR6"/>
</dbReference>
<gene>
    <name evidence="17" type="primary">SLC9A7</name>
    <name evidence="17" type="synonym">slc9a7</name>
</gene>
<organism evidence="17 18">
    <name type="scientific">Sparus aurata</name>
    <name type="common">Gilthead sea bream</name>
    <dbReference type="NCBI Taxonomy" id="8175"/>
    <lineage>
        <taxon>Eukaryota</taxon>
        <taxon>Metazoa</taxon>
        <taxon>Chordata</taxon>
        <taxon>Craniata</taxon>
        <taxon>Vertebrata</taxon>
        <taxon>Euteleostomi</taxon>
        <taxon>Actinopterygii</taxon>
        <taxon>Neopterygii</taxon>
        <taxon>Teleostei</taxon>
        <taxon>Neoteleostei</taxon>
        <taxon>Acanthomorphata</taxon>
        <taxon>Eupercaria</taxon>
        <taxon>Spariformes</taxon>
        <taxon>Sparidae</taxon>
        <taxon>Sparus</taxon>
    </lineage>
</organism>
<evidence type="ECO:0000256" key="12">
    <source>
        <dbReference type="ARBA" id="ARBA00023201"/>
    </source>
</evidence>
<keyword evidence="18" id="KW-1185">Reference proteome</keyword>
<proteinExistence type="inferred from homology"/>
<keyword evidence="6 13" id="KW-0812">Transmembrane</keyword>
<feature type="compositionally biased region" description="Basic and acidic residues" evidence="14">
    <location>
        <begin position="668"/>
        <end position="677"/>
    </location>
</feature>
<keyword evidence="10 13" id="KW-0406">Ion transport</keyword>
<dbReference type="GO" id="GO:0098719">
    <property type="term" value="P:sodium ion import across plasma membrane"/>
    <property type="evidence" value="ECO:0007669"/>
    <property type="project" value="TreeGrafter"/>
</dbReference>
<evidence type="ECO:0000256" key="5">
    <source>
        <dbReference type="ARBA" id="ARBA00022475"/>
    </source>
</evidence>
<evidence type="ECO:0000256" key="11">
    <source>
        <dbReference type="ARBA" id="ARBA00023136"/>
    </source>
</evidence>
<evidence type="ECO:0000256" key="2">
    <source>
        <dbReference type="ARBA" id="ARBA00004651"/>
    </source>
</evidence>
<dbReference type="InterPro" id="IPR006153">
    <property type="entry name" value="Cation/H_exchanger_TM"/>
</dbReference>
<dbReference type="InParanoid" id="A0A671W0K3"/>
<comment type="similarity">
    <text evidence="3 13">Belongs to the monovalent cation:proton antiporter 1 (CPA1) transporter (TC 2.A.36) family.</text>
</comment>
<dbReference type="Gene3D" id="6.10.140.1330">
    <property type="match status" value="1"/>
</dbReference>
<feature type="transmembrane region" description="Helical" evidence="15">
    <location>
        <begin position="92"/>
        <end position="109"/>
    </location>
</feature>
<dbReference type="Pfam" id="PF00999">
    <property type="entry name" value="Na_H_Exchanger"/>
    <property type="match status" value="1"/>
</dbReference>
<reference evidence="17" key="1">
    <citation type="submission" date="2021-04" db="EMBL/GenBank/DDBJ databases">
        <authorList>
            <consortium name="Wellcome Sanger Institute Data Sharing"/>
        </authorList>
    </citation>
    <scope>NUCLEOTIDE SEQUENCE [LARGE SCALE GENOMIC DNA]</scope>
</reference>
<dbReference type="GO" id="GO:0055038">
    <property type="term" value="C:recycling endosome membrane"/>
    <property type="evidence" value="ECO:0007669"/>
    <property type="project" value="UniProtKB-SubCell"/>
</dbReference>
<feature type="transmembrane region" description="Helical" evidence="15">
    <location>
        <begin position="314"/>
        <end position="336"/>
    </location>
</feature>
<dbReference type="InterPro" id="IPR002090">
    <property type="entry name" value="NHE-6/7/9"/>
</dbReference>
<dbReference type="InterPro" id="IPR018422">
    <property type="entry name" value="Cation/H_exchanger_CPA1"/>
</dbReference>
<reference evidence="17" key="3">
    <citation type="submission" date="2025-09" db="UniProtKB">
        <authorList>
            <consortium name="Ensembl"/>
        </authorList>
    </citation>
    <scope>IDENTIFICATION</scope>
</reference>
<feature type="transmembrane region" description="Helical" evidence="15">
    <location>
        <begin position="348"/>
        <end position="377"/>
    </location>
</feature>
<keyword evidence="12 13" id="KW-0739">Sodium transport</keyword>
<evidence type="ECO:0000256" key="9">
    <source>
        <dbReference type="ARBA" id="ARBA00023053"/>
    </source>
</evidence>
<evidence type="ECO:0000313" key="18">
    <source>
        <dbReference type="Proteomes" id="UP000472265"/>
    </source>
</evidence>
<keyword evidence="8 15" id="KW-1133">Transmembrane helix</keyword>
<evidence type="ECO:0000256" key="10">
    <source>
        <dbReference type="ARBA" id="ARBA00023065"/>
    </source>
</evidence>
<keyword evidence="13" id="KW-0050">Antiport</keyword>
<dbReference type="Proteomes" id="UP000472265">
    <property type="component" value="Chromosome 11"/>
</dbReference>
<feature type="domain" description="Cation/H+ exchanger transmembrane" evidence="16">
    <location>
        <begin position="73"/>
        <end position="520"/>
    </location>
</feature>
<evidence type="ECO:0000256" key="8">
    <source>
        <dbReference type="ARBA" id="ARBA00022989"/>
    </source>
</evidence>
<feature type="region of interest" description="Disordered" evidence="14">
    <location>
        <begin position="641"/>
        <end position="677"/>
    </location>
</feature>
<comment type="subcellular location">
    <subcellularLocation>
        <location evidence="2">Cell membrane</location>
        <topology evidence="2">Multi-pass membrane protein</topology>
    </subcellularLocation>
    <subcellularLocation>
        <location evidence="1">Recycling endosome membrane</location>
        <topology evidence="1">Multi-pass membrane protein</topology>
    </subcellularLocation>
</comment>
<evidence type="ECO:0000256" key="14">
    <source>
        <dbReference type="SAM" id="MobiDB-lite"/>
    </source>
</evidence>
<feature type="transmembrane region" description="Helical" evidence="15">
    <location>
        <begin position="398"/>
        <end position="419"/>
    </location>
</feature>
<feature type="transmembrane region" description="Helical" evidence="15">
    <location>
        <begin position="243"/>
        <end position="261"/>
    </location>
</feature>
<evidence type="ECO:0000313" key="17">
    <source>
        <dbReference type="Ensembl" id="ENSSAUP00010030201.1"/>
    </source>
</evidence>
<dbReference type="GO" id="GO:0005886">
    <property type="term" value="C:plasma membrane"/>
    <property type="evidence" value="ECO:0007669"/>
    <property type="project" value="UniProtKB-SubCell"/>
</dbReference>
<dbReference type="GO" id="GO:0015386">
    <property type="term" value="F:potassium:proton antiporter activity"/>
    <property type="evidence" value="ECO:0007669"/>
    <property type="project" value="TreeGrafter"/>
</dbReference>
<evidence type="ECO:0000256" key="13">
    <source>
        <dbReference type="RuleBase" id="RU003722"/>
    </source>
</evidence>
<dbReference type="GO" id="GO:0015385">
    <property type="term" value="F:sodium:proton antiporter activity"/>
    <property type="evidence" value="ECO:0007669"/>
    <property type="project" value="InterPro"/>
</dbReference>
<evidence type="ECO:0000256" key="6">
    <source>
        <dbReference type="ARBA" id="ARBA00022692"/>
    </source>
</evidence>
<feature type="transmembrane region" description="Helical" evidence="15">
    <location>
        <begin position="172"/>
        <end position="189"/>
    </location>
</feature>
<evidence type="ECO:0000256" key="15">
    <source>
        <dbReference type="SAM" id="Phobius"/>
    </source>
</evidence>
<protein>
    <recommendedName>
        <fullName evidence="13">Sodium/hydrogen exchanger</fullName>
    </recommendedName>
</protein>
<dbReference type="GeneTree" id="ENSGT00940000153460"/>
<dbReference type="GO" id="GO:0051453">
    <property type="term" value="P:regulation of intracellular pH"/>
    <property type="evidence" value="ECO:0007669"/>
    <property type="project" value="TreeGrafter"/>
</dbReference>
<keyword evidence="4 13" id="KW-0813">Transport</keyword>
<feature type="transmembrane region" description="Helical" evidence="15">
    <location>
        <begin position="201"/>
        <end position="223"/>
    </location>
</feature>
<feature type="transmembrane region" description="Helical" evidence="15">
    <location>
        <begin position="490"/>
        <end position="511"/>
    </location>
</feature>
<keyword evidence="9" id="KW-0915">Sodium</keyword>
<name>A0A671W0K3_SPAAU</name>
<feature type="transmembrane region" description="Helical" evidence="15">
    <location>
        <begin position="61"/>
        <end position="80"/>
    </location>
</feature>